<reference evidence="2 3" key="2">
    <citation type="journal article" date="2011" name="BMC Immunol.">
        <title>Comparison of static immersion and intravenous injection systems for exposure of zebrafish embryos to the natural pathogen Edwardsiella tarda.</title>
        <authorList>
            <person name="van Soest J.J."/>
            <person name="Stockhammer O.W."/>
            <person name="Ordas A."/>
            <person name="Bloemberg G.V."/>
            <person name="Spaink H.P."/>
            <person name="Meijer A.H."/>
        </authorList>
    </citation>
    <scope>NUCLEOTIDE SEQUENCE [LARGE SCALE GENOMIC DNA]</scope>
    <source>
        <strain evidence="2 3">FL6-60</strain>
    </source>
</reference>
<keyword evidence="3" id="KW-1185">Reference proteome</keyword>
<proteinExistence type="predicted"/>
<accession>A0A0H3DT19</accession>
<dbReference type="EMBL" id="CP002154">
    <property type="protein sequence ID" value="ADM41787.1"/>
    <property type="molecule type" value="Genomic_DNA"/>
</dbReference>
<keyword evidence="1" id="KW-0812">Transmembrane</keyword>
<dbReference type="PATRIC" id="fig|718251.5.peg.1742"/>
<sequence>MTPFRQARCAGPLCAALLRHAVPLLLCAAPAGIAAGVTRYVAWRPLRVILRWTLAPALRRGVRYATARHFQQGVRRDASAGQRQGEI</sequence>
<gene>
    <name evidence="2" type="ordered locus">ETAF_1679</name>
</gene>
<dbReference type="KEGG" id="etd:ETAF_1679"/>
<reference evidence="3" key="1">
    <citation type="submission" date="2010-08" db="EMBL/GenBank/DDBJ databases">
        <title>Genome comparisons of Edwardsiella bacteria analysed using deep sequencing technology.</title>
        <authorList>
            <person name="van Soest J.J."/>
            <person name="Henkel C.V."/>
            <person name="Jansen H.J."/>
            <person name="van den Hondel C.A.M.J.J."/>
            <person name="Bloemberg G.V."/>
            <person name="Meijer A.H."/>
            <person name="Spaink H.P."/>
        </authorList>
    </citation>
    <scope>NUCLEOTIDE SEQUENCE [LARGE SCALE GENOMIC DNA]</scope>
    <source>
        <strain evidence="3">FL6-60</strain>
    </source>
</reference>
<keyword evidence="1" id="KW-0472">Membrane</keyword>
<evidence type="ECO:0000313" key="2">
    <source>
        <dbReference type="EMBL" id="ADM41787.1"/>
    </source>
</evidence>
<dbReference type="Proteomes" id="UP000002230">
    <property type="component" value="Chromosome"/>
</dbReference>
<keyword evidence="1" id="KW-1133">Transmembrane helix</keyword>
<organism evidence="2 3">
    <name type="scientific">Edwardsiella tarda (strain FL6-60)</name>
    <dbReference type="NCBI Taxonomy" id="718251"/>
    <lineage>
        <taxon>Bacteria</taxon>
        <taxon>Pseudomonadati</taxon>
        <taxon>Pseudomonadota</taxon>
        <taxon>Gammaproteobacteria</taxon>
        <taxon>Enterobacterales</taxon>
        <taxon>Hafniaceae</taxon>
        <taxon>Edwardsiella</taxon>
    </lineage>
</organism>
<evidence type="ECO:0000313" key="3">
    <source>
        <dbReference type="Proteomes" id="UP000002230"/>
    </source>
</evidence>
<feature type="transmembrane region" description="Helical" evidence="1">
    <location>
        <begin position="20"/>
        <end position="42"/>
    </location>
</feature>
<dbReference type="AlphaFoldDB" id="A0A0H3DT19"/>
<name>A0A0H3DT19_EDWTF</name>
<protein>
    <recommendedName>
        <fullName evidence="4">Peripheral inner membrane phage-shock protein</fullName>
    </recommendedName>
</protein>
<dbReference type="HOGENOM" id="CLU_190559_0_0_6"/>
<evidence type="ECO:0000256" key="1">
    <source>
        <dbReference type="SAM" id="Phobius"/>
    </source>
</evidence>
<evidence type="ECO:0008006" key="4">
    <source>
        <dbReference type="Google" id="ProtNLM"/>
    </source>
</evidence>